<dbReference type="InterPro" id="IPR052019">
    <property type="entry name" value="F420H2_bilvrd_red/Heme_oxyg"/>
</dbReference>
<dbReference type="GO" id="GO:0005829">
    <property type="term" value="C:cytosol"/>
    <property type="evidence" value="ECO:0007669"/>
    <property type="project" value="TreeGrafter"/>
</dbReference>
<dbReference type="PANTHER" id="PTHR35176:SF6">
    <property type="entry name" value="HEME OXYGENASE HI_0854-RELATED"/>
    <property type="match status" value="1"/>
</dbReference>
<keyword evidence="4" id="KW-1185">Reference proteome</keyword>
<comment type="caution">
    <text evidence="3">The sequence shown here is derived from an EMBL/GenBank/DDBJ whole genome shotgun (WGS) entry which is preliminary data.</text>
</comment>
<dbReference type="Pfam" id="PF01243">
    <property type="entry name" value="PNPOx_N"/>
    <property type="match status" value="1"/>
</dbReference>
<dbReference type="GO" id="GO:0016627">
    <property type="term" value="F:oxidoreductase activity, acting on the CH-CH group of donors"/>
    <property type="evidence" value="ECO:0007669"/>
    <property type="project" value="TreeGrafter"/>
</dbReference>
<dbReference type="InterPro" id="IPR012349">
    <property type="entry name" value="Split_barrel_FMN-bd"/>
</dbReference>
<reference evidence="3 4" key="1">
    <citation type="submission" date="2023-07" db="EMBL/GenBank/DDBJ databases">
        <title>Sequencing the genomes of 1000 actinobacteria strains.</title>
        <authorList>
            <person name="Klenk H.-P."/>
        </authorList>
    </citation>
    <scope>NUCLEOTIDE SEQUENCE [LARGE SCALE GENOMIC DNA]</scope>
    <source>
        <strain evidence="3 4">DSM 44709</strain>
    </source>
</reference>
<evidence type="ECO:0000313" key="3">
    <source>
        <dbReference type="EMBL" id="MDQ0371249.1"/>
    </source>
</evidence>
<feature type="domain" description="Pyridoxamine 5'-phosphate oxidase N-terminal" evidence="2">
    <location>
        <begin position="5"/>
        <end position="107"/>
    </location>
</feature>
<accession>A0AAE3W9P7</accession>
<proteinExistence type="predicted"/>
<gene>
    <name evidence="3" type="ORF">J2S42_007918</name>
</gene>
<dbReference type="SUPFAM" id="SSF50475">
    <property type="entry name" value="FMN-binding split barrel"/>
    <property type="match status" value="1"/>
</dbReference>
<dbReference type="InterPro" id="IPR011576">
    <property type="entry name" value="Pyridox_Oxase_N"/>
</dbReference>
<protein>
    <submittedName>
        <fullName evidence="3">PPOX class probable F420-dependent enzyme</fullName>
    </submittedName>
</protein>
<dbReference type="AlphaFoldDB" id="A0AAE3W9P7"/>
<dbReference type="InterPro" id="IPR019920">
    <property type="entry name" value="F420-binding_dom_put"/>
</dbReference>
<dbReference type="NCBIfam" id="TIGR03618">
    <property type="entry name" value="Rv1155_F420"/>
    <property type="match status" value="1"/>
</dbReference>
<evidence type="ECO:0000313" key="4">
    <source>
        <dbReference type="Proteomes" id="UP001240236"/>
    </source>
</evidence>
<dbReference type="Gene3D" id="2.30.110.10">
    <property type="entry name" value="Electron Transport, Fmn-binding Protein, Chain A"/>
    <property type="match status" value="1"/>
</dbReference>
<name>A0AAE3W9P7_9ACTN</name>
<sequence>MATVPESHADLLERPVFAHLATIRPDGSPQSSVMWFAWDGEVIRMTHTKTRQKFRNLGKEPRVALSIADPQDEYRFLEVRGTVEKIEDDDAEASFYASLQRRYDMVYPIPDADVRVICTIRPTAFVAVANGSVVGRS</sequence>
<dbReference type="GO" id="GO:0070967">
    <property type="term" value="F:coenzyme F420 binding"/>
    <property type="evidence" value="ECO:0007669"/>
    <property type="project" value="TreeGrafter"/>
</dbReference>
<dbReference type="RefSeq" id="WP_307247873.1">
    <property type="nucleotide sequence ID" value="NZ_JAUSUZ010000001.1"/>
</dbReference>
<evidence type="ECO:0000256" key="1">
    <source>
        <dbReference type="ARBA" id="ARBA00023002"/>
    </source>
</evidence>
<organism evidence="3 4">
    <name type="scientific">Catenuloplanes indicus</name>
    <dbReference type="NCBI Taxonomy" id="137267"/>
    <lineage>
        <taxon>Bacteria</taxon>
        <taxon>Bacillati</taxon>
        <taxon>Actinomycetota</taxon>
        <taxon>Actinomycetes</taxon>
        <taxon>Micromonosporales</taxon>
        <taxon>Micromonosporaceae</taxon>
        <taxon>Catenuloplanes</taxon>
    </lineage>
</organism>
<dbReference type="Proteomes" id="UP001240236">
    <property type="component" value="Unassembled WGS sequence"/>
</dbReference>
<keyword evidence="1" id="KW-0560">Oxidoreductase</keyword>
<dbReference type="EMBL" id="JAUSUZ010000001">
    <property type="protein sequence ID" value="MDQ0371249.1"/>
    <property type="molecule type" value="Genomic_DNA"/>
</dbReference>
<evidence type="ECO:0000259" key="2">
    <source>
        <dbReference type="Pfam" id="PF01243"/>
    </source>
</evidence>
<dbReference type="PANTHER" id="PTHR35176">
    <property type="entry name" value="HEME OXYGENASE HI_0854-RELATED"/>
    <property type="match status" value="1"/>
</dbReference>